<dbReference type="AlphaFoldDB" id="A0A0A8ZFU4"/>
<dbReference type="EMBL" id="GBRH01259611">
    <property type="protein sequence ID" value="JAD38284.1"/>
    <property type="molecule type" value="Transcribed_RNA"/>
</dbReference>
<reference evidence="1" key="1">
    <citation type="submission" date="2014-09" db="EMBL/GenBank/DDBJ databases">
        <authorList>
            <person name="Magalhaes I.L.F."/>
            <person name="Oliveira U."/>
            <person name="Santos F.R."/>
            <person name="Vidigal T.H.D.A."/>
            <person name="Brescovit A.D."/>
            <person name="Santos A.J."/>
        </authorList>
    </citation>
    <scope>NUCLEOTIDE SEQUENCE</scope>
    <source>
        <tissue evidence="1">Shoot tissue taken approximately 20 cm above the soil surface</tissue>
    </source>
</reference>
<protein>
    <submittedName>
        <fullName evidence="1">Uncharacterized protein</fullName>
    </submittedName>
</protein>
<organism evidence="1">
    <name type="scientific">Arundo donax</name>
    <name type="common">Giant reed</name>
    <name type="synonym">Donax arundinaceus</name>
    <dbReference type="NCBI Taxonomy" id="35708"/>
    <lineage>
        <taxon>Eukaryota</taxon>
        <taxon>Viridiplantae</taxon>
        <taxon>Streptophyta</taxon>
        <taxon>Embryophyta</taxon>
        <taxon>Tracheophyta</taxon>
        <taxon>Spermatophyta</taxon>
        <taxon>Magnoliopsida</taxon>
        <taxon>Liliopsida</taxon>
        <taxon>Poales</taxon>
        <taxon>Poaceae</taxon>
        <taxon>PACMAD clade</taxon>
        <taxon>Arundinoideae</taxon>
        <taxon>Arundineae</taxon>
        <taxon>Arundo</taxon>
    </lineage>
</organism>
<reference evidence="1" key="2">
    <citation type="journal article" date="2015" name="Data Brief">
        <title>Shoot transcriptome of the giant reed, Arundo donax.</title>
        <authorList>
            <person name="Barrero R.A."/>
            <person name="Guerrero F.D."/>
            <person name="Moolhuijzen P."/>
            <person name="Goolsby J.A."/>
            <person name="Tidwell J."/>
            <person name="Bellgard S.E."/>
            <person name="Bellgard M.I."/>
        </authorList>
    </citation>
    <scope>NUCLEOTIDE SEQUENCE</scope>
    <source>
        <tissue evidence="1">Shoot tissue taken approximately 20 cm above the soil surface</tissue>
    </source>
</reference>
<evidence type="ECO:0000313" key="1">
    <source>
        <dbReference type="EMBL" id="JAD38284.1"/>
    </source>
</evidence>
<accession>A0A0A8ZFU4</accession>
<proteinExistence type="predicted"/>
<name>A0A0A8ZFU4_ARUDO</name>
<sequence>MQLVMRHNAIQIVYVSHSFFKRINDTVVARTSLKKSCLHSFCWKSFAATLYLQQYI</sequence>